<keyword evidence="3" id="KW-0690">Ribosome biogenesis</keyword>
<dbReference type="CDD" id="cd17947">
    <property type="entry name" value="DEADc_DDX27"/>
    <property type="match status" value="1"/>
</dbReference>
<dbReference type="InterPro" id="IPR001650">
    <property type="entry name" value="Helicase_C-like"/>
</dbReference>
<feature type="compositionally biased region" description="Basic residues" evidence="18">
    <location>
        <begin position="718"/>
        <end position="727"/>
    </location>
</feature>
<dbReference type="GO" id="GO:0016787">
    <property type="term" value="F:hydrolase activity"/>
    <property type="evidence" value="ECO:0007669"/>
    <property type="project" value="UniProtKB-KW"/>
</dbReference>
<feature type="compositionally biased region" description="Acidic residues" evidence="18">
    <location>
        <begin position="26"/>
        <end position="39"/>
    </location>
</feature>
<keyword evidence="9" id="KW-0539">Nucleus</keyword>
<dbReference type="SUPFAM" id="SSF52540">
    <property type="entry name" value="P-loop containing nucleoside triphosphate hydrolases"/>
    <property type="match status" value="2"/>
</dbReference>
<evidence type="ECO:0000256" key="18">
    <source>
        <dbReference type="SAM" id="MobiDB-lite"/>
    </source>
</evidence>
<feature type="compositionally biased region" description="Basic and acidic residues" evidence="18">
    <location>
        <begin position="183"/>
        <end position="201"/>
    </location>
</feature>
<dbReference type="PROSITE" id="PS51195">
    <property type="entry name" value="Q_MOTIF"/>
    <property type="match status" value="1"/>
</dbReference>
<feature type="compositionally biased region" description="Basic and acidic residues" evidence="18">
    <location>
        <begin position="119"/>
        <end position="136"/>
    </location>
</feature>
<evidence type="ECO:0000256" key="14">
    <source>
        <dbReference type="ARBA" id="ARBA00044094"/>
    </source>
</evidence>
<comment type="subcellular location">
    <subcellularLocation>
        <location evidence="1">Nucleus</location>
        <location evidence="1">Nucleolus</location>
    </subcellularLocation>
</comment>
<dbReference type="CDD" id="cd18787">
    <property type="entry name" value="SF2_C_DEAD"/>
    <property type="match status" value="1"/>
</dbReference>
<evidence type="ECO:0000313" key="22">
    <source>
        <dbReference type="EMBL" id="QPG75451.1"/>
    </source>
</evidence>
<dbReference type="GO" id="GO:0005730">
    <property type="term" value="C:nucleolus"/>
    <property type="evidence" value="ECO:0007669"/>
    <property type="project" value="UniProtKB-SubCell"/>
</dbReference>
<evidence type="ECO:0000256" key="2">
    <source>
        <dbReference type="ARBA" id="ARBA00012552"/>
    </source>
</evidence>
<keyword evidence="8" id="KW-0694">RNA-binding</keyword>
<dbReference type="Gene3D" id="3.40.50.300">
    <property type="entry name" value="P-loop containing nucleotide triphosphate hydrolases"/>
    <property type="match status" value="2"/>
</dbReference>
<keyword evidence="7 17" id="KW-0067">ATP-binding</keyword>
<feature type="compositionally biased region" description="Acidic residues" evidence="18">
    <location>
        <begin position="202"/>
        <end position="211"/>
    </location>
</feature>
<feature type="domain" description="Helicase C-terminal" evidence="20">
    <location>
        <begin position="475"/>
        <end position="646"/>
    </location>
</feature>
<evidence type="ECO:0000256" key="7">
    <source>
        <dbReference type="ARBA" id="ARBA00022840"/>
    </source>
</evidence>
<dbReference type="PANTHER" id="PTHR47959">
    <property type="entry name" value="ATP-DEPENDENT RNA HELICASE RHLE-RELATED"/>
    <property type="match status" value="1"/>
</dbReference>
<dbReference type="InterPro" id="IPR000629">
    <property type="entry name" value="RNA-helicase_DEAD-box_CS"/>
</dbReference>
<proteinExistence type="inferred from homology"/>
<evidence type="ECO:0000256" key="6">
    <source>
        <dbReference type="ARBA" id="ARBA00022806"/>
    </source>
</evidence>
<evidence type="ECO:0000259" key="19">
    <source>
        <dbReference type="PROSITE" id="PS51192"/>
    </source>
</evidence>
<comment type="function">
    <text evidence="10">ATP-binding RNA helicase involved in ribosome assembly.</text>
</comment>
<evidence type="ECO:0000256" key="8">
    <source>
        <dbReference type="ARBA" id="ARBA00022884"/>
    </source>
</evidence>
<feature type="region of interest" description="Disordered" evidence="18">
    <location>
        <begin position="16"/>
        <end position="214"/>
    </location>
</feature>
<evidence type="ECO:0000256" key="5">
    <source>
        <dbReference type="ARBA" id="ARBA00022801"/>
    </source>
</evidence>
<feature type="compositionally biased region" description="Basic residues" evidence="18">
    <location>
        <begin position="69"/>
        <end position="80"/>
    </location>
</feature>
<evidence type="ECO:0000259" key="21">
    <source>
        <dbReference type="PROSITE" id="PS51195"/>
    </source>
</evidence>
<gene>
    <name evidence="22" type="ORF">FOA43_002806</name>
</gene>
<comment type="subunit">
    <text evidence="12">Associates with pre-ribosomal particles.</text>
</comment>
<reference evidence="22" key="1">
    <citation type="submission" date="2020-10" db="EMBL/GenBank/DDBJ databases">
        <authorList>
            <person name="Roach M.J.R."/>
        </authorList>
    </citation>
    <scope>NUCLEOTIDE SEQUENCE</scope>
    <source>
        <strain evidence="22">CBS 1945</strain>
    </source>
</reference>
<feature type="compositionally biased region" description="Acidic residues" evidence="18">
    <location>
        <begin position="46"/>
        <end position="55"/>
    </location>
</feature>
<evidence type="ECO:0000259" key="20">
    <source>
        <dbReference type="PROSITE" id="PS51194"/>
    </source>
</evidence>
<evidence type="ECO:0000256" key="15">
    <source>
        <dbReference type="ARBA" id="ARBA00047984"/>
    </source>
</evidence>
<dbReference type="OrthoDB" id="10259843at2759"/>
<name>A0A875S131_EENNA</name>
<feature type="compositionally biased region" description="Basic and acidic residues" evidence="18">
    <location>
        <begin position="703"/>
        <end position="712"/>
    </location>
</feature>
<feature type="short sequence motif" description="Q motif" evidence="16">
    <location>
        <begin position="258"/>
        <end position="286"/>
    </location>
</feature>
<feature type="compositionally biased region" description="Basic and acidic residues" evidence="18">
    <location>
        <begin position="750"/>
        <end position="761"/>
    </location>
</feature>
<dbReference type="GO" id="GO:0003723">
    <property type="term" value="F:RNA binding"/>
    <property type="evidence" value="ECO:0007669"/>
    <property type="project" value="UniProtKB-KW"/>
</dbReference>
<feature type="compositionally biased region" description="Basic residues" evidence="18">
    <location>
        <begin position="762"/>
        <end position="781"/>
    </location>
</feature>
<dbReference type="PROSITE" id="PS00039">
    <property type="entry name" value="DEAD_ATP_HELICASE"/>
    <property type="match status" value="1"/>
</dbReference>
<evidence type="ECO:0000256" key="1">
    <source>
        <dbReference type="ARBA" id="ARBA00004604"/>
    </source>
</evidence>
<dbReference type="GO" id="GO:0005524">
    <property type="term" value="F:ATP binding"/>
    <property type="evidence" value="ECO:0007669"/>
    <property type="project" value="UniProtKB-KW"/>
</dbReference>
<dbReference type="Pfam" id="PF00271">
    <property type="entry name" value="Helicase_C"/>
    <property type="match status" value="1"/>
</dbReference>
<comment type="catalytic activity">
    <reaction evidence="15">
        <text>ATP + H2O = ADP + phosphate + H(+)</text>
        <dbReference type="Rhea" id="RHEA:13065"/>
        <dbReference type="ChEBI" id="CHEBI:15377"/>
        <dbReference type="ChEBI" id="CHEBI:15378"/>
        <dbReference type="ChEBI" id="CHEBI:30616"/>
        <dbReference type="ChEBI" id="CHEBI:43474"/>
        <dbReference type="ChEBI" id="CHEBI:456216"/>
        <dbReference type="EC" id="3.6.4.13"/>
    </reaction>
</comment>
<feature type="compositionally biased region" description="Basic and acidic residues" evidence="18">
    <location>
        <begin position="148"/>
        <end position="164"/>
    </location>
</feature>
<protein>
    <recommendedName>
        <fullName evidence="13">ATP-dependent RNA helicase DRS1</fullName>
        <ecNumber evidence="2">3.6.4.13</ecNumber>
    </recommendedName>
    <alternativeName>
        <fullName evidence="14">ATP-dependent RNA helicase drs1</fullName>
    </alternativeName>
</protein>
<keyword evidence="5 17" id="KW-0378">Hydrolase</keyword>
<evidence type="ECO:0000256" key="10">
    <source>
        <dbReference type="ARBA" id="ARBA00043881"/>
    </source>
</evidence>
<evidence type="ECO:0000256" key="16">
    <source>
        <dbReference type="PROSITE-ProRule" id="PRU00552"/>
    </source>
</evidence>
<dbReference type="EC" id="3.6.4.13" evidence="2"/>
<dbReference type="SMART" id="SM00487">
    <property type="entry name" value="DEXDc"/>
    <property type="match status" value="1"/>
</dbReference>
<dbReference type="PANTHER" id="PTHR47959:SF1">
    <property type="entry name" value="ATP-DEPENDENT RNA HELICASE DBPA"/>
    <property type="match status" value="1"/>
</dbReference>
<dbReference type="KEGG" id="bnn:FOA43_002806"/>
<dbReference type="EMBL" id="CP064814">
    <property type="protein sequence ID" value="QPG75451.1"/>
    <property type="molecule type" value="Genomic_DNA"/>
</dbReference>
<dbReference type="FunFam" id="3.40.50.300:FF:000842">
    <property type="entry name" value="ATP-dependent RNA helicase DRS1"/>
    <property type="match status" value="1"/>
</dbReference>
<evidence type="ECO:0000313" key="23">
    <source>
        <dbReference type="Proteomes" id="UP000662931"/>
    </source>
</evidence>
<evidence type="ECO:0000256" key="9">
    <source>
        <dbReference type="ARBA" id="ARBA00023242"/>
    </source>
</evidence>
<evidence type="ECO:0000256" key="11">
    <source>
        <dbReference type="ARBA" id="ARBA00043999"/>
    </source>
</evidence>
<evidence type="ECO:0000256" key="13">
    <source>
        <dbReference type="ARBA" id="ARBA00044078"/>
    </source>
</evidence>
<evidence type="ECO:0000256" key="12">
    <source>
        <dbReference type="ARBA" id="ARBA00044029"/>
    </source>
</evidence>
<dbReference type="GO" id="GO:0005829">
    <property type="term" value="C:cytosol"/>
    <property type="evidence" value="ECO:0007669"/>
    <property type="project" value="TreeGrafter"/>
</dbReference>
<dbReference type="Proteomes" id="UP000662931">
    <property type="component" value="Chromosome 3"/>
</dbReference>
<dbReference type="Pfam" id="PF00270">
    <property type="entry name" value="DEAD"/>
    <property type="match status" value="1"/>
</dbReference>
<feature type="domain" description="Helicase ATP-binding" evidence="19">
    <location>
        <begin position="289"/>
        <end position="464"/>
    </location>
</feature>
<keyword evidence="4 17" id="KW-0547">Nucleotide-binding</keyword>
<feature type="domain" description="DEAD-box RNA helicase Q" evidence="21">
    <location>
        <begin position="258"/>
        <end position="286"/>
    </location>
</feature>
<dbReference type="AlphaFoldDB" id="A0A875S131"/>
<evidence type="ECO:0000256" key="4">
    <source>
        <dbReference type="ARBA" id="ARBA00022741"/>
    </source>
</evidence>
<dbReference type="InterPro" id="IPR014014">
    <property type="entry name" value="RNA_helicase_DEAD_Q_motif"/>
</dbReference>
<dbReference type="InterPro" id="IPR050079">
    <property type="entry name" value="DEAD_box_RNA_helicase"/>
</dbReference>
<dbReference type="SMART" id="SM00490">
    <property type="entry name" value="HELICc"/>
    <property type="match status" value="1"/>
</dbReference>
<dbReference type="RefSeq" id="XP_038779016.1">
    <property type="nucleotide sequence ID" value="XM_038923088.1"/>
</dbReference>
<accession>A0A875S131</accession>
<feature type="region of interest" description="Disordered" evidence="18">
    <location>
        <begin position="696"/>
        <end position="781"/>
    </location>
</feature>
<dbReference type="GeneID" id="62196207"/>
<comment type="similarity">
    <text evidence="11">Belongs to the DEAD box helicase family. DDX27/DRS1 subfamily.</text>
</comment>
<evidence type="ECO:0000256" key="3">
    <source>
        <dbReference type="ARBA" id="ARBA00022517"/>
    </source>
</evidence>
<sequence>MSVTKLAKEISTRFASLEFIPTISDSETEEIPDLDDDNDNEKKTDGEDDEEEEDSEVGKDETAKIAKTDKKKKKKKSKKSKNQEDQEQNEAGDLNPDFTFDLGDDLDTNGFEGWDFDPEEGKEKEEKKDVDLDSIIKRKGGLSGKLSVNEEPKKPEDVLEKEEKDDSDDDELAMDGFGMGAKGQEEKKNEEKMAANDKNNNDDDDDDDDGGFDATINALYDTADQDEDEEEKQKDSAKAIEKFYDSHEGESAQKTLYKDFQSLNLSRPVLKGLSALGYSKPTPVQSASIPIALMGKDIVAGAQTGSGKTAAYMIPIVERLLYKPTKVSSTRVVILAPTRELAIQVADVAKRVSRFVGGITIGMAIGGLNLRRQEQELKTRPDVVIATPGRFIDHVRNSPSFNVDSVEILVLDEADRMLEEGFHSEITEILELVPQKRQTLLFSATMNSSISDLIQLSLRKPVRIMIDPPKAAAAGLLQEFVRIRKRETLKAALLFSILSKLDSAEQIRIMVFVATKNMAHRLRIIMGLLGLKVSELHGALTQDQRLKSITDFRKLTVPILICTDLAARGLDIPKIEVVINFDMPKSHEIYLHRVGRTARAGREGISISFVGEAVRERRIVRESIKQVETAHSGKAVGRKVNWDDVEKINDVIEGKREVIKDILEEEKGEKEMIQAEMELKKGENLLRYKEEIQSRPRRTWFQSEREKKEEKVIGAMGKLKKITSKKRKAEEARESDNGSNGRSYKKTKRDRIEDQSGERRKKEITKKKQKKRAKKARKRMD</sequence>
<dbReference type="InterPro" id="IPR027417">
    <property type="entry name" value="P-loop_NTPase"/>
</dbReference>
<keyword evidence="6 17" id="KW-0347">Helicase</keyword>
<dbReference type="GO" id="GO:0006364">
    <property type="term" value="P:rRNA processing"/>
    <property type="evidence" value="ECO:0007669"/>
    <property type="project" value="UniProtKB-ARBA"/>
</dbReference>
<dbReference type="GO" id="GO:0003724">
    <property type="term" value="F:RNA helicase activity"/>
    <property type="evidence" value="ECO:0007669"/>
    <property type="project" value="UniProtKB-EC"/>
</dbReference>
<dbReference type="InterPro" id="IPR014001">
    <property type="entry name" value="Helicase_ATP-bd"/>
</dbReference>
<dbReference type="PROSITE" id="PS51194">
    <property type="entry name" value="HELICASE_CTER"/>
    <property type="match status" value="1"/>
</dbReference>
<dbReference type="InterPro" id="IPR011545">
    <property type="entry name" value="DEAD/DEAH_box_helicase_dom"/>
</dbReference>
<keyword evidence="23" id="KW-1185">Reference proteome</keyword>
<dbReference type="PROSITE" id="PS51192">
    <property type="entry name" value="HELICASE_ATP_BIND_1"/>
    <property type="match status" value="1"/>
</dbReference>
<feature type="compositionally biased region" description="Basic and acidic residues" evidence="18">
    <location>
        <begin position="56"/>
        <end position="68"/>
    </location>
</feature>
<evidence type="ECO:0000256" key="17">
    <source>
        <dbReference type="RuleBase" id="RU000492"/>
    </source>
</evidence>
<organism evidence="22 23">
    <name type="scientific">Eeniella nana</name>
    <name type="common">Yeast</name>
    <name type="synonym">Brettanomyces nanus</name>
    <dbReference type="NCBI Taxonomy" id="13502"/>
    <lineage>
        <taxon>Eukaryota</taxon>
        <taxon>Fungi</taxon>
        <taxon>Dikarya</taxon>
        <taxon>Ascomycota</taxon>
        <taxon>Saccharomycotina</taxon>
        <taxon>Pichiomycetes</taxon>
        <taxon>Pichiales</taxon>
        <taxon>Pichiaceae</taxon>
        <taxon>Brettanomyces</taxon>
    </lineage>
</organism>